<keyword evidence="2" id="KW-1185">Reference proteome</keyword>
<dbReference type="OrthoDB" id="410354at2759"/>
<name>A0A812PEB2_SYMPI</name>
<proteinExistence type="predicted"/>
<reference evidence="1" key="1">
    <citation type="submission" date="2021-02" db="EMBL/GenBank/DDBJ databases">
        <authorList>
            <person name="Dougan E. K."/>
            <person name="Rhodes N."/>
            <person name="Thang M."/>
            <person name="Chan C."/>
        </authorList>
    </citation>
    <scope>NUCLEOTIDE SEQUENCE</scope>
</reference>
<evidence type="ECO:0000313" key="1">
    <source>
        <dbReference type="EMBL" id="CAE7359849.1"/>
    </source>
</evidence>
<evidence type="ECO:0000313" key="2">
    <source>
        <dbReference type="Proteomes" id="UP000649617"/>
    </source>
</evidence>
<accession>A0A812PEB2</accession>
<organism evidence="1 2">
    <name type="scientific">Symbiodinium pilosum</name>
    <name type="common">Dinoflagellate</name>
    <dbReference type="NCBI Taxonomy" id="2952"/>
    <lineage>
        <taxon>Eukaryota</taxon>
        <taxon>Sar</taxon>
        <taxon>Alveolata</taxon>
        <taxon>Dinophyceae</taxon>
        <taxon>Suessiales</taxon>
        <taxon>Symbiodiniaceae</taxon>
        <taxon>Symbiodinium</taxon>
    </lineage>
</organism>
<dbReference type="Proteomes" id="UP000649617">
    <property type="component" value="Unassembled WGS sequence"/>
</dbReference>
<protein>
    <submittedName>
        <fullName evidence="1">Uncharacterized protein</fullName>
    </submittedName>
</protein>
<sequence length="246" mass="27969">VSYDLQQRFFIRQRQQGKLVSKLFAVPGFGSECCKADFLHCCDLGITSDWMGSFLFYLQSEKIQGASKLIRCTKLFADIDVWYREHNSEDCVPKLLPTMLREEARALVPCILRLAQKYLDVTKVAELTMLRGCMELQAIYSNLSAGSWNSQHFHAAAHRFLLLNGSLETHFEEDKLFRVKPKGHLLLELARRQSTPSATWTHRGESFGHTVVTLAGRRGGKYSVKAISNSVLRRFMAANELPKLQA</sequence>
<dbReference type="AlphaFoldDB" id="A0A812PEB2"/>
<feature type="non-terminal residue" evidence="1">
    <location>
        <position position="1"/>
    </location>
</feature>
<dbReference type="EMBL" id="CAJNIZ010014279">
    <property type="protein sequence ID" value="CAE7359849.1"/>
    <property type="molecule type" value="Genomic_DNA"/>
</dbReference>
<gene>
    <name evidence="1" type="ORF">SPIL2461_LOCUS8594</name>
</gene>
<comment type="caution">
    <text evidence="1">The sequence shown here is derived from an EMBL/GenBank/DDBJ whole genome shotgun (WGS) entry which is preliminary data.</text>
</comment>